<protein>
    <recommendedName>
        <fullName evidence="1">GmrSD restriction endonucleases N-terminal domain-containing protein</fullName>
    </recommendedName>
</protein>
<evidence type="ECO:0000259" key="1">
    <source>
        <dbReference type="Pfam" id="PF03235"/>
    </source>
</evidence>
<proteinExistence type="predicted"/>
<feature type="domain" description="GmrSD restriction endonucleases N-terminal" evidence="1">
    <location>
        <begin position="32"/>
        <end position="162"/>
    </location>
</feature>
<dbReference type="InterPro" id="IPR004919">
    <property type="entry name" value="GmrSD_N"/>
</dbReference>
<dbReference type="EMBL" id="BJNQ01000027">
    <property type="protein sequence ID" value="GEC76839.1"/>
    <property type="molecule type" value="Genomic_DNA"/>
</dbReference>
<dbReference type="AlphaFoldDB" id="A0A4Y4BB99"/>
<dbReference type="PANTHER" id="PTHR39639">
    <property type="entry name" value="CHROMOSOME 16, WHOLE GENOME SHOTGUN SEQUENCE"/>
    <property type="match status" value="1"/>
</dbReference>
<evidence type="ECO:0000313" key="2">
    <source>
        <dbReference type="EMBL" id="GEC76839.1"/>
    </source>
</evidence>
<accession>A0A4Y4BB99</accession>
<dbReference type="Pfam" id="PF03235">
    <property type="entry name" value="GmrSD_N"/>
    <property type="match status" value="1"/>
</dbReference>
<comment type="caution">
    <text evidence="2">The sequence shown here is derived from an EMBL/GenBank/DDBJ whole genome shotgun (WGS) entry which is preliminary data.</text>
</comment>
<organism evidence="2 3">
    <name type="scientific">Microbacterium maritypicum</name>
    <name type="common">Microbacterium liquefaciens</name>
    <dbReference type="NCBI Taxonomy" id="33918"/>
    <lineage>
        <taxon>Bacteria</taxon>
        <taxon>Bacillati</taxon>
        <taxon>Actinomycetota</taxon>
        <taxon>Actinomycetes</taxon>
        <taxon>Micrococcales</taxon>
        <taxon>Microbacteriaceae</taxon>
        <taxon>Microbacterium</taxon>
    </lineage>
</organism>
<gene>
    <name evidence="2" type="ORF">MLI01_29840</name>
</gene>
<dbReference type="Proteomes" id="UP000317410">
    <property type="component" value="Unassembled WGS sequence"/>
</dbReference>
<name>A0A4Y4BB99_MICMQ</name>
<dbReference type="RefSeq" id="WP_218026636.1">
    <property type="nucleotide sequence ID" value="NZ_BJNQ01000027.1"/>
</dbReference>
<reference evidence="2 3" key="1">
    <citation type="submission" date="2019-06" db="EMBL/GenBank/DDBJ databases">
        <title>Whole genome shotgun sequence of Microbacterium liquefaciens NBRC 15037.</title>
        <authorList>
            <person name="Hosoyama A."/>
            <person name="Uohara A."/>
            <person name="Ohji S."/>
            <person name="Ichikawa N."/>
        </authorList>
    </citation>
    <scope>NUCLEOTIDE SEQUENCE [LARGE SCALE GENOMIC DNA]</scope>
    <source>
        <strain evidence="2 3">NBRC 15037</strain>
    </source>
</reference>
<dbReference type="PANTHER" id="PTHR39639:SF1">
    <property type="entry name" value="DUF262 DOMAIN-CONTAINING PROTEIN"/>
    <property type="match status" value="1"/>
</dbReference>
<evidence type="ECO:0000313" key="3">
    <source>
        <dbReference type="Proteomes" id="UP000317410"/>
    </source>
</evidence>
<sequence>MADAREEDLVVQSSDMALLNIASLHSGGSLDLSPRYQRRNRWDRTRQSQLIESFLLNVPVPPVYLAEESRGVFAVIDGKQRLTAIVQYLANDFPLSRLELRKDLEGARFSDLSADAASTLSMRPLRAVTILRQTPDWVKHEVFVRLNRGGQPLNAQEIRNVAYAGPFNDQIIQLAEQPFLRRQLKIRSAESSAYADMSDVETVVRFFALASGWRNFGGNLRDSLDYFMLQNHEAGPSEIDEYSGRFLRAMHWCEQLWGGHAFQRYDGTQWRDQMIGGVYDAQMVAVDSTPDHILQSTPTRDVINRMQALFGDPEFDTSVRLSTNTSARVRYRIQAVTNLLNGNLV</sequence>